<proteinExistence type="inferred from homology"/>
<keyword evidence="3 6" id="KW-1133">Transmembrane helix</keyword>
<dbReference type="eggNOG" id="ENOG502SMK9">
    <property type="taxonomic scope" value="Eukaryota"/>
</dbReference>
<evidence type="ECO:0000256" key="1">
    <source>
        <dbReference type="ARBA" id="ARBA00004141"/>
    </source>
</evidence>
<dbReference type="RefSeq" id="XP_006696789.1">
    <property type="nucleotide sequence ID" value="XM_006696726.1"/>
</dbReference>
<evidence type="ECO:0000256" key="3">
    <source>
        <dbReference type="ARBA" id="ARBA00022989"/>
    </source>
</evidence>
<dbReference type="PANTHER" id="PTHR33048:SF129">
    <property type="entry name" value="INTEGRAL MEMBRANE PROTEIN-RELATED"/>
    <property type="match status" value="1"/>
</dbReference>
<evidence type="ECO:0000256" key="6">
    <source>
        <dbReference type="SAM" id="Phobius"/>
    </source>
</evidence>
<organism evidence="9">
    <name type="scientific">Chaetomium thermophilum (strain DSM 1495 / CBS 144.50 / IMI 039719)</name>
    <name type="common">Thermochaetoides thermophila</name>
    <dbReference type="NCBI Taxonomy" id="759272"/>
    <lineage>
        <taxon>Eukaryota</taxon>
        <taxon>Fungi</taxon>
        <taxon>Dikarya</taxon>
        <taxon>Ascomycota</taxon>
        <taxon>Pezizomycotina</taxon>
        <taxon>Sordariomycetes</taxon>
        <taxon>Sordariomycetidae</taxon>
        <taxon>Sordariales</taxon>
        <taxon>Chaetomiaceae</taxon>
        <taxon>Thermochaetoides</taxon>
    </lineage>
</organism>
<dbReference type="EMBL" id="GL988047">
    <property type="protein sequence ID" value="EGS17171.1"/>
    <property type="molecule type" value="Genomic_DNA"/>
</dbReference>
<dbReference type="GO" id="GO:0016020">
    <property type="term" value="C:membrane"/>
    <property type="evidence" value="ECO:0007669"/>
    <property type="project" value="UniProtKB-SubCell"/>
</dbReference>
<feature type="transmembrane region" description="Helical" evidence="6">
    <location>
        <begin position="220"/>
        <end position="241"/>
    </location>
</feature>
<name>G0SG32_CHATD</name>
<keyword evidence="4 6" id="KW-0472">Membrane</keyword>
<dbReference type="GeneID" id="18260524"/>
<dbReference type="Proteomes" id="UP000008066">
    <property type="component" value="Unassembled WGS sequence"/>
</dbReference>
<evidence type="ECO:0000313" key="9">
    <source>
        <dbReference type="Proteomes" id="UP000008066"/>
    </source>
</evidence>
<feature type="domain" description="Rhodopsin" evidence="7">
    <location>
        <begin position="44"/>
        <end position="285"/>
    </location>
</feature>
<accession>G0SG32</accession>
<feature type="transmembrane region" description="Helical" evidence="6">
    <location>
        <begin position="27"/>
        <end position="48"/>
    </location>
</feature>
<dbReference type="OrthoDB" id="3934549at2759"/>
<evidence type="ECO:0000259" key="7">
    <source>
        <dbReference type="Pfam" id="PF20684"/>
    </source>
</evidence>
<comment type="subcellular location">
    <subcellularLocation>
        <location evidence="1">Membrane</location>
        <topology evidence="1">Multi-pass membrane protein</topology>
    </subcellularLocation>
</comment>
<feature type="transmembrane region" description="Helical" evidence="6">
    <location>
        <begin position="140"/>
        <end position="167"/>
    </location>
</feature>
<reference evidence="8 9" key="1">
    <citation type="journal article" date="2011" name="Cell">
        <title>Insight into structure and assembly of the nuclear pore complex by utilizing the genome of a eukaryotic thermophile.</title>
        <authorList>
            <person name="Amlacher S."/>
            <person name="Sarges P."/>
            <person name="Flemming D."/>
            <person name="van Noort V."/>
            <person name="Kunze R."/>
            <person name="Devos D.P."/>
            <person name="Arumugam M."/>
            <person name="Bork P."/>
            <person name="Hurt E."/>
        </authorList>
    </citation>
    <scope>NUCLEOTIDE SEQUENCE [LARGE SCALE GENOMIC DNA]</scope>
    <source>
        <strain evidence="9">DSM 1495 / CBS 144.50 / IMI 039719</strain>
    </source>
</reference>
<feature type="transmembrane region" description="Helical" evidence="6">
    <location>
        <begin position="106"/>
        <end position="128"/>
    </location>
</feature>
<dbReference type="OMA" id="HIWDFKF"/>
<dbReference type="Pfam" id="PF20684">
    <property type="entry name" value="Fung_rhodopsin"/>
    <property type="match status" value="1"/>
</dbReference>
<evidence type="ECO:0000256" key="2">
    <source>
        <dbReference type="ARBA" id="ARBA00022692"/>
    </source>
</evidence>
<dbReference type="InterPro" id="IPR049326">
    <property type="entry name" value="Rhodopsin_dom_fungi"/>
</dbReference>
<feature type="transmembrane region" description="Helical" evidence="6">
    <location>
        <begin position="60"/>
        <end position="86"/>
    </location>
</feature>
<feature type="transmembrane region" description="Helical" evidence="6">
    <location>
        <begin position="261"/>
        <end position="280"/>
    </location>
</feature>
<sequence length="370" mass="40796">MRLPPPEVMATWPKPNYVNPETRGSTLIVVEILTLFLAVTCVALRLYVRIVMMRKTDWDDWLMVGASIFGAGITACVILAVTRYGWNIHVWDLTPMKMVSGRQVSLAAQAIFVGATCLAKTSILLSYLRLAPAKSLFRRLTIATIWFVILNNIAFFVVLFTQCIPLSSYWNLGPNHADDCLSEGSALIAHASFTVASDLLVWVLPLPALYQAKLPFSQRIALIVLFSFGLVVVVAACLRTYWIHHVVNETYDVTWEGFQLWMWTAIEVHLGIICGCVPWLKSLFRFWRAKKTGTSVSAMSGAMSGASAGGTGRRTRSKSDIRPVGSATVCVEGAVFKMDTLGKPPVNKEAYLDLESCAASHTTRDESNPG</sequence>
<dbReference type="HOGENOM" id="CLU_028200_25_4_1"/>
<evidence type="ECO:0000313" key="8">
    <source>
        <dbReference type="EMBL" id="EGS17171.1"/>
    </source>
</evidence>
<evidence type="ECO:0000256" key="4">
    <source>
        <dbReference type="ARBA" id="ARBA00023136"/>
    </source>
</evidence>
<protein>
    <recommendedName>
        <fullName evidence="7">Rhodopsin domain-containing protein</fullName>
    </recommendedName>
</protein>
<dbReference type="PANTHER" id="PTHR33048">
    <property type="entry name" value="PTH11-LIKE INTEGRAL MEMBRANE PROTEIN (AFU_ORTHOLOGUE AFUA_5G11245)"/>
    <property type="match status" value="1"/>
</dbReference>
<dbReference type="KEGG" id="cthr:CTHT_0064860"/>
<gene>
    <name evidence="8" type="ORF">CTHT_0064860</name>
</gene>
<keyword evidence="9" id="KW-1185">Reference proteome</keyword>
<evidence type="ECO:0000256" key="5">
    <source>
        <dbReference type="ARBA" id="ARBA00038359"/>
    </source>
</evidence>
<feature type="transmembrane region" description="Helical" evidence="6">
    <location>
        <begin position="187"/>
        <end position="208"/>
    </location>
</feature>
<comment type="similarity">
    <text evidence="5">Belongs to the SAT4 family.</text>
</comment>
<dbReference type="AlphaFoldDB" id="G0SG32"/>
<dbReference type="InterPro" id="IPR052337">
    <property type="entry name" value="SAT4-like"/>
</dbReference>
<keyword evidence="2 6" id="KW-0812">Transmembrane</keyword>